<evidence type="ECO:0000313" key="2">
    <source>
        <dbReference type="EMBL" id="CCA23600.1"/>
    </source>
</evidence>
<reference evidence="2" key="1">
    <citation type="journal article" date="2011" name="PLoS Biol.">
        <title>Gene gain and loss during evolution of obligate parasitism in the white rust pathogen of Arabidopsis thaliana.</title>
        <authorList>
            <person name="Kemen E."/>
            <person name="Gardiner A."/>
            <person name="Schultz-Larsen T."/>
            <person name="Kemen A.C."/>
            <person name="Balmuth A.L."/>
            <person name="Robert-Seilaniantz A."/>
            <person name="Bailey K."/>
            <person name="Holub E."/>
            <person name="Studholme D.J."/>
            <person name="Maclean D."/>
            <person name="Jones J.D."/>
        </authorList>
    </citation>
    <scope>NUCLEOTIDE SEQUENCE</scope>
</reference>
<evidence type="ECO:0000256" key="1">
    <source>
        <dbReference type="SAM" id="Coils"/>
    </source>
</evidence>
<organism evidence="2">
    <name type="scientific">Albugo laibachii Nc14</name>
    <dbReference type="NCBI Taxonomy" id="890382"/>
    <lineage>
        <taxon>Eukaryota</taxon>
        <taxon>Sar</taxon>
        <taxon>Stramenopiles</taxon>
        <taxon>Oomycota</taxon>
        <taxon>Peronosporomycetes</taxon>
        <taxon>Albuginales</taxon>
        <taxon>Albuginaceae</taxon>
        <taxon>Albugo</taxon>
    </lineage>
</organism>
<accession>F0WQJ1</accession>
<name>F0WQJ1_9STRA</name>
<dbReference type="EMBL" id="FR824245">
    <property type="protein sequence ID" value="CCA23600.1"/>
    <property type="molecule type" value="Genomic_DNA"/>
</dbReference>
<dbReference type="AlphaFoldDB" id="F0WQJ1"/>
<feature type="coiled-coil region" evidence="1">
    <location>
        <begin position="181"/>
        <end position="232"/>
    </location>
</feature>
<dbReference type="HOGENOM" id="CLU_518200_0_0_1"/>
<evidence type="ECO:0000313" key="3">
    <source>
        <dbReference type="EMBL" id="CCA24165.1"/>
    </source>
</evidence>
<gene>
    <name evidence="2" type="primary">AlNc14C200G8661</name>
    <name evidence="3" type="synonym">AlNc14C224G9186</name>
    <name evidence="2" type="ORF">ALNC14_097440</name>
    <name evidence="3" type="ORF">ALNC14_103090</name>
</gene>
<keyword evidence="1" id="KW-0175">Coiled coil</keyword>
<dbReference type="CDD" id="cd14686">
    <property type="entry name" value="bZIP"/>
    <property type="match status" value="1"/>
</dbReference>
<reference evidence="2" key="2">
    <citation type="submission" date="2011-02" db="EMBL/GenBank/DDBJ databases">
        <authorList>
            <person name="MacLean D."/>
        </authorList>
    </citation>
    <scope>NUCLEOTIDE SEQUENCE</scope>
</reference>
<protein>
    <submittedName>
        <fullName evidence="2">Uncharacterized protein AlNc14C200G8661</fullName>
    </submittedName>
    <submittedName>
        <fullName evidence="3">Uncharacterized protein AlNc14C224G9186</fullName>
    </submittedName>
</protein>
<sequence length="526" mass="61274">MAFMNVFEPPLHMNAVPGEELKLSESEEALFLSICASDTIERPPDPILIPPHAQLSSCPIERTQDGDTTQPFLRLGTDMPPASVLAPRRLPDETISFYENCTYPVSSGFPLYPTNVPVFSDISIRLGKYHNAALTTIQPQSIPTRASVRIPIPSNRRLSRQKLRPVAPEPEDTETLLRVPVKQLTEEEKKARRRAQVAKSARKHRNRQKEELLRLRKEVQLLQDRMLAMRLRAPENYSAKIGEGSLNDSGTCIRKKIRYREQGHRDEECSQVSPNAVESIPMEHWYHRLPVAREHRHSVIHEFIRRSKELVVHYQRSEFRGNVLQYPHTDFFLYSTMPHMEIKLIRTKRFESVRPQLVAEAYWQSVARFEVCLPQWLKDHVLVERLDELDEDTCYGRTISPLFYQEENQNSINLHSYMIHHRFRRENAIYILWETIQMDDLYSFERKPCRIYNNEVGSACFKTVKNEKNGNDTVMHVVLHTAPPSDLLGESSSRFIQAFVTLFCRRTDVFESTTILKLDELLRRNS</sequence>
<dbReference type="EMBL" id="FR824269">
    <property type="protein sequence ID" value="CCA24165.1"/>
    <property type="molecule type" value="Genomic_DNA"/>
</dbReference>
<proteinExistence type="predicted"/>